<dbReference type="EMBL" id="SWJQ01001510">
    <property type="protein sequence ID" value="TRZ08046.1"/>
    <property type="molecule type" value="Genomic_DNA"/>
</dbReference>
<evidence type="ECO:0000313" key="1">
    <source>
        <dbReference type="EMBL" id="TRZ08046.1"/>
    </source>
</evidence>
<accession>A0A8K1FYR0</accession>
<name>A0A8K1FYR0_9PASS</name>
<gene>
    <name evidence="1" type="ORF">HGM15179_019064</name>
</gene>
<keyword evidence="2" id="KW-1185">Reference proteome</keyword>
<organism evidence="1 2">
    <name type="scientific">Zosterops borbonicus</name>
    <dbReference type="NCBI Taxonomy" id="364589"/>
    <lineage>
        <taxon>Eukaryota</taxon>
        <taxon>Metazoa</taxon>
        <taxon>Chordata</taxon>
        <taxon>Craniata</taxon>
        <taxon>Vertebrata</taxon>
        <taxon>Euteleostomi</taxon>
        <taxon>Archelosauria</taxon>
        <taxon>Archosauria</taxon>
        <taxon>Dinosauria</taxon>
        <taxon>Saurischia</taxon>
        <taxon>Theropoda</taxon>
        <taxon>Coelurosauria</taxon>
        <taxon>Aves</taxon>
        <taxon>Neognathae</taxon>
        <taxon>Neoaves</taxon>
        <taxon>Telluraves</taxon>
        <taxon>Australaves</taxon>
        <taxon>Passeriformes</taxon>
        <taxon>Sylvioidea</taxon>
        <taxon>Zosteropidae</taxon>
        <taxon>Zosterops</taxon>
    </lineage>
</organism>
<evidence type="ECO:0000313" key="2">
    <source>
        <dbReference type="Proteomes" id="UP000796761"/>
    </source>
</evidence>
<dbReference type="Proteomes" id="UP000796761">
    <property type="component" value="Unassembled WGS sequence"/>
</dbReference>
<proteinExistence type="predicted"/>
<dbReference type="AlphaFoldDB" id="A0A8K1FYR0"/>
<comment type="caution">
    <text evidence="1">The sequence shown here is derived from an EMBL/GenBank/DDBJ whole genome shotgun (WGS) entry which is preliminary data.</text>
</comment>
<reference evidence="1" key="1">
    <citation type="submission" date="2019-04" db="EMBL/GenBank/DDBJ databases">
        <title>Genome assembly of Zosterops borbonicus 15179.</title>
        <authorList>
            <person name="Leroy T."/>
            <person name="Anselmetti Y."/>
            <person name="Tilak M.-K."/>
            <person name="Nabholz B."/>
        </authorList>
    </citation>
    <scope>NUCLEOTIDE SEQUENCE</scope>
    <source>
        <strain evidence="1">HGM_15179</strain>
        <tissue evidence="1">Muscle</tissue>
    </source>
</reference>
<sequence length="166" mass="18759">MWIWEELVDGDDPGECEGSEELVMILRDVRVWEGDDPEGIWIWEGLVMIQRDVRIWEGLVDKYDPGDVDLGRAGDDPEGLVMIPRGCEDLGEQEMIQGIWIWEGQIGGDDPEGCEDLEGLVMDQGDVRIWEELMAGDDPKGIWIWEELVDKSDPGDVDLGMAGGWR</sequence>
<protein>
    <submittedName>
        <fullName evidence="1">Uncharacterized protein</fullName>
    </submittedName>
</protein>